<sequence length="345" mass="38369">MSNPNSIEQDAQGGRVLKYEDTLPPPCIPNRNFASFMLEIIAQHGKRVAVVDTVSEETCTYDDLRRAILNTQNSLINVGLRKGDVVIILPETYCYYYALLLGVMLSGATAVSCRAYMTKEELVHRLRVTGAKWVITVECAVNNVEAAFQDLGPDHLKKMWIIGKASGKDLIFAETKNSNKAMAVDNNFDAATTCALMFFSSGTTGLPKGVELSHKSLLAYYQMYRYWEETQQTSQRNFCGSVTLLPFPPVSAYSFMISMHVLCNGYKAVILKDFLIREYLQAIERYKATYLVMVPHMIKELVASPITEKFDLTSVVSASTASAPIDSANLDSFKKKVCGKIGIKI</sequence>
<dbReference type="Proteomes" id="UP001381693">
    <property type="component" value="Unassembled WGS sequence"/>
</dbReference>
<evidence type="ECO:0000313" key="6">
    <source>
        <dbReference type="EMBL" id="KAK7078347.1"/>
    </source>
</evidence>
<evidence type="ECO:0000256" key="3">
    <source>
        <dbReference type="ARBA" id="ARBA00022598"/>
    </source>
</evidence>
<evidence type="ECO:0000256" key="2">
    <source>
        <dbReference type="ARBA" id="ARBA00006432"/>
    </source>
</evidence>
<organism evidence="6 7">
    <name type="scientific">Halocaridina rubra</name>
    <name type="common">Hawaiian red shrimp</name>
    <dbReference type="NCBI Taxonomy" id="373956"/>
    <lineage>
        <taxon>Eukaryota</taxon>
        <taxon>Metazoa</taxon>
        <taxon>Ecdysozoa</taxon>
        <taxon>Arthropoda</taxon>
        <taxon>Crustacea</taxon>
        <taxon>Multicrustacea</taxon>
        <taxon>Malacostraca</taxon>
        <taxon>Eumalacostraca</taxon>
        <taxon>Eucarida</taxon>
        <taxon>Decapoda</taxon>
        <taxon>Pleocyemata</taxon>
        <taxon>Caridea</taxon>
        <taxon>Atyoidea</taxon>
        <taxon>Atyidae</taxon>
        <taxon>Halocaridina</taxon>
    </lineage>
</organism>
<dbReference type="EMBL" id="JAXCGZ010007882">
    <property type="protein sequence ID" value="KAK7078347.1"/>
    <property type="molecule type" value="Genomic_DNA"/>
</dbReference>
<dbReference type="GO" id="GO:0016405">
    <property type="term" value="F:CoA-ligase activity"/>
    <property type="evidence" value="ECO:0007669"/>
    <property type="project" value="TreeGrafter"/>
</dbReference>
<protein>
    <recommendedName>
        <fullName evidence="5">AMP-dependent synthetase/ligase domain-containing protein</fullName>
    </recommendedName>
</protein>
<comment type="subcellular location">
    <subcellularLocation>
        <location evidence="1">Peroxisome</location>
    </subcellularLocation>
</comment>
<feature type="domain" description="AMP-dependent synthetase/ligase" evidence="5">
    <location>
        <begin position="42"/>
        <end position="340"/>
    </location>
</feature>
<dbReference type="Gene3D" id="3.40.50.12780">
    <property type="entry name" value="N-terminal domain of ligase-like"/>
    <property type="match status" value="1"/>
</dbReference>
<dbReference type="InterPro" id="IPR020845">
    <property type="entry name" value="AMP-binding_CS"/>
</dbReference>
<comment type="similarity">
    <text evidence="2">Belongs to the ATP-dependent AMP-binding enzyme family.</text>
</comment>
<accession>A0AAN8X862</accession>
<dbReference type="GO" id="GO:0005777">
    <property type="term" value="C:peroxisome"/>
    <property type="evidence" value="ECO:0007669"/>
    <property type="project" value="UniProtKB-SubCell"/>
</dbReference>
<evidence type="ECO:0000256" key="4">
    <source>
        <dbReference type="ARBA" id="ARBA00023140"/>
    </source>
</evidence>
<dbReference type="PROSITE" id="PS00455">
    <property type="entry name" value="AMP_BINDING"/>
    <property type="match status" value="1"/>
</dbReference>
<evidence type="ECO:0000313" key="7">
    <source>
        <dbReference type="Proteomes" id="UP001381693"/>
    </source>
</evidence>
<dbReference type="InterPro" id="IPR000873">
    <property type="entry name" value="AMP-dep_synth/lig_dom"/>
</dbReference>
<proteinExistence type="inferred from homology"/>
<evidence type="ECO:0000256" key="1">
    <source>
        <dbReference type="ARBA" id="ARBA00004275"/>
    </source>
</evidence>
<dbReference type="PANTHER" id="PTHR24096:SF149">
    <property type="entry name" value="AMP-BINDING DOMAIN-CONTAINING PROTEIN-RELATED"/>
    <property type="match status" value="1"/>
</dbReference>
<keyword evidence="7" id="KW-1185">Reference proteome</keyword>
<gene>
    <name evidence="6" type="ORF">SK128_020330</name>
</gene>
<dbReference type="SUPFAM" id="SSF56801">
    <property type="entry name" value="Acetyl-CoA synthetase-like"/>
    <property type="match status" value="1"/>
</dbReference>
<dbReference type="PANTHER" id="PTHR24096">
    <property type="entry name" value="LONG-CHAIN-FATTY-ACID--COA LIGASE"/>
    <property type="match status" value="1"/>
</dbReference>
<dbReference type="AlphaFoldDB" id="A0AAN8X862"/>
<dbReference type="InterPro" id="IPR042099">
    <property type="entry name" value="ANL_N_sf"/>
</dbReference>
<keyword evidence="4" id="KW-0576">Peroxisome</keyword>
<dbReference type="Pfam" id="PF00501">
    <property type="entry name" value="AMP-binding"/>
    <property type="match status" value="1"/>
</dbReference>
<keyword evidence="3" id="KW-0436">Ligase</keyword>
<evidence type="ECO:0000259" key="5">
    <source>
        <dbReference type="Pfam" id="PF00501"/>
    </source>
</evidence>
<reference evidence="6 7" key="1">
    <citation type="submission" date="2023-11" db="EMBL/GenBank/DDBJ databases">
        <title>Halocaridina rubra genome assembly.</title>
        <authorList>
            <person name="Smith C."/>
        </authorList>
    </citation>
    <scope>NUCLEOTIDE SEQUENCE [LARGE SCALE GENOMIC DNA]</scope>
    <source>
        <strain evidence="6">EP-1</strain>
        <tissue evidence="6">Whole</tissue>
    </source>
</reference>
<name>A0AAN8X862_HALRR</name>
<comment type="caution">
    <text evidence="6">The sequence shown here is derived from an EMBL/GenBank/DDBJ whole genome shotgun (WGS) entry which is preliminary data.</text>
</comment>